<dbReference type="GO" id="GO:0006865">
    <property type="term" value="P:amino acid transport"/>
    <property type="evidence" value="ECO:0007669"/>
    <property type="project" value="TreeGrafter"/>
</dbReference>
<feature type="transmembrane region" description="Helical" evidence="8">
    <location>
        <begin position="20"/>
        <end position="45"/>
    </location>
</feature>
<protein>
    <submittedName>
        <fullName evidence="10">ABC transporter</fullName>
    </submittedName>
</protein>
<dbReference type="InterPro" id="IPR035906">
    <property type="entry name" value="MetI-like_sf"/>
</dbReference>
<evidence type="ECO:0000256" key="2">
    <source>
        <dbReference type="ARBA" id="ARBA00010072"/>
    </source>
</evidence>
<keyword evidence="7 8" id="KW-0472">Membrane</keyword>
<evidence type="ECO:0000256" key="3">
    <source>
        <dbReference type="ARBA" id="ARBA00022448"/>
    </source>
</evidence>
<dbReference type="GO" id="GO:0043190">
    <property type="term" value="C:ATP-binding cassette (ABC) transporter complex"/>
    <property type="evidence" value="ECO:0007669"/>
    <property type="project" value="InterPro"/>
</dbReference>
<feature type="transmembrane region" description="Helical" evidence="8">
    <location>
        <begin position="151"/>
        <end position="170"/>
    </location>
</feature>
<name>A0A1D7U994_9HYPH</name>
<comment type="similarity">
    <text evidence="2">Belongs to the binding-protein-dependent transport system permease family. HisMQ subfamily.</text>
</comment>
<evidence type="ECO:0000256" key="4">
    <source>
        <dbReference type="ARBA" id="ARBA00022475"/>
    </source>
</evidence>
<sequence>MSYTLQYGQIWPYLPRLFDGAWIALQIAVLAFCGGLAIGTACAAVKSFGPRWLTRIVNVYVVFFTNTPQLVQIYFLYFALPDTGVLLSSFAAVLIGMTLNAGAYLTEIQRAGFESRRVSEMEAAEVLGFSRLQQIRYVILPHMARVLFPPLSNHFIIMTLGTSMAAVFGVEELTGQAFNINSLTFRSIEIFSVTALFYVALTLAASVLLAAIGRYVFRARTGLI</sequence>
<evidence type="ECO:0000259" key="9">
    <source>
        <dbReference type="PROSITE" id="PS50928"/>
    </source>
</evidence>
<feature type="transmembrane region" description="Helical" evidence="8">
    <location>
        <begin position="190"/>
        <end position="217"/>
    </location>
</feature>
<dbReference type="EMBL" id="CP017147">
    <property type="protein sequence ID" value="AOO83864.1"/>
    <property type="molecule type" value="Genomic_DNA"/>
</dbReference>
<dbReference type="RefSeq" id="WP_069693058.1">
    <property type="nucleotide sequence ID" value="NZ_CP017147.1"/>
</dbReference>
<proteinExistence type="inferred from homology"/>
<organism evidence="10 11">
    <name type="scientific">Bosea vaviloviae</name>
    <dbReference type="NCBI Taxonomy" id="1526658"/>
    <lineage>
        <taxon>Bacteria</taxon>
        <taxon>Pseudomonadati</taxon>
        <taxon>Pseudomonadota</taxon>
        <taxon>Alphaproteobacteria</taxon>
        <taxon>Hyphomicrobiales</taxon>
        <taxon>Boseaceae</taxon>
        <taxon>Bosea</taxon>
    </lineage>
</organism>
<evidence type="ECO:0000313" key="11">
    <source>
        <dbReference type="Proteomes" id="UP000094969"/>
    </source>
</evidence>
<dbReference type="AlphaFoldDB" id="A0A1D7U994"/>
<dbReference type="SUPFAM" id="SSF161098">
    <property type="entry name" value="MetI-like"/>
    <property type="match status" value="1"/>
</dbReference>
<reference evidence="10 11" key="1">
    <citation type="journal article" date="2015" name="Antonie Van Leeuwenhoek">
        <title>Bosea vaviloviae sp. nov., a new species of slow-growing rhizobia isolated from nodules of the relict species Vavilovia formosa (Stev.) Fed.</title>
        <authorList>
            <person name="Safronova V.I."/>
            <person name="Kuznetsova I.G."/>
            <person name="Sazanova A.L."/>
            <person name="Kimeklis A.K."/>
            <person name="Belimov A.A."/>
            <person name="Andronov E.E."/>
            <person name="Pinaev A.G."/>
            <person name="Chizhevskaya E.P."/>
            <person name="Pukhaev A.R."/>
            <person name="Popov K.P."/>
            <person name="Willems A."/>
            <person name="Tikhonovich I.A."/>
        </authorList>
    </citation>
    <scope>NUCLEOTIDE SEQUENCE [LARGE SCALE GENOMIC DNA]</scope>
    <source>
        <strain evidence="10 11">Vaf18</strain>
    </source>
</reference>
<dbReference type="GO" id="GO:0022857">
    <property type="term" value="F:transmembrane transporter activity"/>
    <property type="evidence" value="ECO:0007669"/>
    <property type="project" value="InterPro"/>
</dbReference>
<keyword evidence="11" id="KW-1185">Reference proteome</keyword>
<feature type="domain" description="ABC transmembrane type-1" evidence="9">
    <location>
        <begin position="21"/>
        <end position="209"/>
    </location>
</feature>
<dbReference type="InterPro" id="IPR010065">
    <property type="entry name" value="AA_ABC_transptr_permease_3TM"/>
</dbReference>
<evidence type="ECO:0000256" key="1">
    <source>
        <dbReference type="ARBA" id="ARBA00004429"/>
    </source>
</evidence>
<evidence type="ECO:0000313" key="10">
    <source>
        <dbReference type="EMBL" id="AOO83864.1"/>
    </source>
</evidence>
<dbReference type="InterPro" id="IPR000515">
    <property type="entry name" value="MetI-like"/>
</dbReference>
<feature type="transmembrane region" description="Helical" evidence="8">
    <location>
        <begin position="57"/>
        <end position="80"/>
    </location>
</feature>
<dbReference type="PANTHER" id="PTHR30614:SF35">
    <property type="entry name" value="ABC TRANSPORTER PERMEASE PROTEIN"/>
    <property type="match status" value="1"/>
</dbReference>
<dbReference type="Proteomes" id="UP000094969">
    <property type="component" value="Chromosome"/>
</dbReference>
<dbReference type="InterPro" id="IPR043429">
    <property type="entry name" value="ArtM/GltK/GlnP/TcyL/YhdX-like"/>
</dbReference>
<evidence type="ECO:0000256" key="5">
    <source>
        <dbReference type="ARBA" id="ARBA00022692"/>
    </source>
</evidence>
<dbReference type="PROSITE" id="PS50928">
    <property type="entry name" value="ABC_TM1"/>
    <property type="match status" value="1"/>
</dbReference>
<evidence type="ECO:0000256" key="6">
    <source>
        <dbReference type="ARBA" id="ARBA00022989"/>
    </source>
</evidence>
<dbReference type="KEGG" id="bvv:BHK69_28515"/>
<dbReference type="STRING" id="1526658.BHK69_28515"/>
<comment type="subcellular location">
    <subcellularLocation>
        <location evidence="1">Cell inner membrane</location>
        <topology evidence="1">Multi-pass membrane protein</topology>
    </subcellularLocation>
    <subcellularLocation>
        <location evidence="8">Cell membrane</location>
        <topology evidence="8">Multi-pass membrane protein</topology>
    </subcellularLocation>
</comment>
<dbReference type="CDD" id="cd06261">
    <property type="entry name" value="TM_PBP2"/>
    <property type="match status" value="1"/>
</dbReference>
<keyword evidence="5 8" id="KW-0812">Transmembrane</keyword>
<evidence type="ECO:0000256" key="7">
    <source>
        <dbReference type="ARBA" id="ARBA00023136"/>
    </source>
</evidence>
<dbReference type="Pfam" id="PF00528">
    <property type="entry name" value="BPD_transp_1"/>
    <property type="match status" value="1"/>
</dbReference>
<keyword evidence="6 8" id="KW-1133">Transmembrane helix</keyword>
<keyword evidence="3 8" id="KW-0813">Transport</keyword>
<dbReference type="Gene3D" id="1.10.3720.10">
    <property type="entry name" value="MetI-like"/>
    <property type="match status" value="1"/>
</dbReference>
<gene>
    <name evidence="10" type="ORF">BHK69_28515</name>
</gene>
<keyword evidence="4" id="KW-1003">Cell membrane</keyword>
<evidence type="ECO:0000256" key="8">
    <source>
        <dbReference type="RuleBase" id="RU363032"/>
    </source>
</evidence>
<dbReference type="NCBIfam" id="TIGR01726">
    <property type="entry name" value="HEQRo_perm_3TM"/>
    <property type="match status" value="1"/>
</dbReference>
<dbReference type="PANTHER" id="PTHR30614">
    <property type="entry name" value="MEMBRANE COMPONENT OF AMINO ACID ABC TRANSPORTER"/>
    <property type="match status" value="1"/>
</dbReference>
<accession>A0A1D7U994</accession>
<feature type="transmembrane region" description="Helical" evidence="8">
    <location>
        <begin position="86"/>
        <end position="106"/>
    </location>
</feature>
<dbReference type="OrthoDB" id="7341446at2"/>